<keyword evidence="1" id="KW-0175">Coiled coil</keyword>
<proteinExistence type="predicted"/>
<dbReference type="GO" id="GO:0005634">
    <property type="term" value="C:nucleus"/>
    <property type="evidence" value="ECO:0007669"/>
    <property type="project" value="TreeGrafter"/>
</dbReference>
<organism evidence="3 4">
    <name type="scientific">Zopfia rhizophila CBS 207.26</name>
    <dbReference type="NCBI Taxonomy" id="1314779"/>
    <lineage>
        <taxon>Eukaryota</taxon>
        <taxon>Fungi</taxon>
        <taxon>Dikarya</taxon>
        <taxon>Ascomycota</taxon>
        <taxon>Pezizomycotina</taxon>
        <taxon>Dothideomycetes</taxon>
        <taxon>Dothideomycetes incertae sedis</taxon>
        <taxon>Zopfiaceae</taxon>
        <taxon>Zopfia</taxon>
    </lineage>
</organism>
<feature type="region of interest" description="Disordered" evidence="2">
    <location>
        <begin position="136"/>
        <end position="203"/>
    </location>
</feature>
<dbReference type="AlphaFoldDB" id="A0A6A6EH95"/>
<name>A0A6A6EH95_9PEZI</name>
<dbReference type="PANTHER" id="PTHR15885:SF1">
    <property type="entry name" value="COILED-COIL DOMAIN-CONTAINING PROTEIN 174"/>
    <property type="match status" value="1"/>
</dbReference>
<accession>A0A6A6EH95</accession>
<feature type="compositionally biased region" description="Polar residues" evidence="2">
    <location>
        <begin position="14"/>
        <end position="31"/>
    </location>
</feature>
<evidence type="ECO:0000313" key="3">
    <source>
        <dbReference type="EMBL" id="KAF2191427.1"/>
    </source>
</evidence>
<gene>
    <name evidence="3" type="ORF">K469DRAFT_720435</name>
</gene>
<feature type="compositionally biased region" description="Acidic residues" evidence="2">
    <location>
        <begin position="146"/>
        <end position="166"/>
    </location>
</feature>
<feature type="region of interest" description="Disordered" evidence="2">
    <location>
        <begin position="260"/>
        <end position="333"/>
    </location>
</feature>
<reference evidence="3" key="1">
    <citation type="journal article" date="2020" name="Stud. Mycol.">
        <title>101 Dothideomycetes genomes: a test case for predicting lifestyles and emergence of pathogens.</title>
        <authorList>
            <person name="Haridas S."/>
            <person name="Albert R."/>
            <person name="Binder M."/>
            <person name="Bloem J."/>
            <person name="Labutti K."/>
            <person name="Salamov A."/>
            <person name="Andreopoulos B."/>
            <person name="Baker S."/>
            <person name="Barry K."/>
            <person name="Bills G."/>
            <person name="Bluhm B."/>
            <person name="Cannon C."/>
            <person name="Castanera R."/>
            <person name="Culley D."/>
            <person name="Daum C."/>
            <person name="Ezra D."/>
            <person name="Gonzalez J."/>
            <person name="Henrissat B."/>
            <person name="Kuo A."/>
            <person name="Liang C."/>
            <person name="Lipzen A."/>
            <person name="Lutzoni F."/>
            <person name="Magnuson J."/>
            <person name="Mondo S."/>
            <person name="Nolan M."/>
            <person name="Ohm R."/>
            <person name="Pangilinan J."/>
            <person name="Park H.-J."/>
            <person name="Ramirez L."/>
            <person name="Alfaro M."/>
            <person name="Sun H."/>
            <person name="Tritt A."/>
            <person name="Yoshinaga Y."/>
            <person name="Zwiers L.-H."/>
            <person name="Turgeon B."/>
            <person name="Goodwin S."/>
            <person name="Spatafora J."/>
            <person name="Crous P."/>
            <person name="Grigoriev I."/>
        </authorList>
    </citation>
    <scope>NUCLEOTIDE SEQUENCE</scope>
    <source>
        <strain evidence="3">CBS 207.26</strain>
    </source>
</reference>
<feature type="compositionally biased region" description="Basic and acidic residues" evidence="2">
    <location>
        <begin position="167"/>
        <end position="198"/>
    </location>
</feature>
<feature type="compositionally biased region" description="Basic and acidic residues" evidence="2">
    <location>
        <begin position="269"/>
        <end position="322"/>
    </location>
</feature>
<dbReference type="Pfam" id="PF13300">
    <property type="entry name" value="DUF4078"/>
    <property type="match status" value="1"/>
</dbReference>
<feature type="compositionally biased region" description="Basic and acidic residues" evidence="2">
    <location>
        <begin position="136"/>
        <end position="145"/>
    </location>
</feature>
<keyword evidence="4" id="KW-1185">Reference proteome</keyword>
<feature type="compositionally biased region" description="Basic and acidic residues" evidence="2">
    <location>
        <begin position="87"/>
        <end position="104"/>
    </location>
</feature>
<dbReference type="EMBL" id="ML994617">
    <property type="protein sequence ID" value="KAF2191427.1"/>
    <property type="molecule type" value="Genomic_DNA"/>
</dbReference>
<dbReference type="OrthoDB" id="333551at2759"/>
<evidence type="ECO:0000313" key="4">
    <source>
        <dbReference type="Proteomes" id="UP000800200"/>
    </source>
</evidence>
<evidence type="ECO:0000256" key="1">
    <source>
        <dbReference type="ARBA" id="ARBA00023054"/>
    </source>
</evidence>
<dbReference type="PANTHER" id="PTHR15885">
    <property type="entry name" value="COILED-COIL DOMAIN-CONTAINING PROTEIN 174"/>
    <property type="match status" value="1"/>
</dbReference>
<dbReference type="Proteomes" id="UP000800200">
    <property type="component" value="Unassembled WGS sequence"/>
</dbReference>
<feature type="compositionally biased region" description="Low complexity" evidence="2">
    <location>
        <begin position="32"/>
        <end position="50"/>
    </location>
</feature>
<protein>
    <submittedName>
        <fullName evidence="3">Uncharacterized protein</fullName>
    </submittedName>
</protein>
<sequence>MASKDAHLYGQRPASRTQAKEISSASTLAFTSQLSSLIASSSSPSKVTSSRARPKKEDIFTSHNKNVKKRALKDLEESDFTQKHRGRTVEEKADDEQTWRRTKRKMEEKARLYNAMKRGDVEDLDDKYAVDFDRKWAEKQEKGEPDSDTSSDSDASEDEELIEYVDEFGRTRKGTRAEAAREEHRKRTLAADEPDRFAARRGAPEGIIYGDTIQTQAFNPDETIAQQMAELAAKRDKELTPPPDEHFDGRKEVRLKGTGYFQFSQDEEERQRQMANLEKERQETEKGREERKKRVEERRKEVQERKKMIQEKRAKGKADRFLDALGENLFKDE</sequence>
<feature type="region of interest" description="Disordered" evidence="2">
    <location>
        <begin position="1"/>
        <end position="104"/>
    </location>
</feature>
<dbReference type="InterPro" id="IPR025066">
    <property type="entry name" value="CCDC174-like"/>
</dbReference>
<evidence type="ECO:0000256" key="2">
    <source>
        <dbReference type="SAM" id="MobiDB-lite"/>
    </source>
</evidence>